<dbReference type="SUPFAM" id="SSF51126">
    <property type="entry name" value="Pectin lyase-like"/>
    <property type="match status" value="3"/>
</dbReference>
<feature type="domain" description="Filamentous haemagglutinin FhaB/tRNA nuclease CdiA-like TPS" evidence="2">
    <location>
        <begin position="32"/>
        <end position="144"/>
    </location>
</feature>
<evidence type="ECO:0000313" key="3">
    <source>
        <dbReference type="EMBL" id="KAF3890107.1"/>
    </source>
</evidence>
<dbReference type="RefSeq" id="WP_050046492.1">
    <property type="nucleotide sequence ID" value="NZ_JHEG04000001.1"/>
</dbReference>
<accession>A0A8S9TDQ5</accession>
<reference evidence="3" key="1">
    <citation type="journal article" date="2015" name="Genome Announc.">
        <title>Draft Genome Sequence of Tolypothrix boutellei Strain VB521301.</title>
        <authorList>
            <person name="Chandrababunaidu M.M."/>
            <person name="Singh D."/>
            <person name="Sen D."/>
            <person name="Bhan S."/>
            <person name="Das S."/>
            <person name="Gupta A."/>
            <person name="Adhikary S.P."/>
            <person name="Tripathy S."/>
        </authorList>
    </citation>
    <scope>NUCLEOTIDE SEQUENCE</scope>
    <source>
        <strain evidence="3">VB521301</strain>
    </source>
</reference>
<dbReference type="InterPro" id="IPR012334">
    <property type="entry name" value="Pectin_lyas_fold"/>
</dbReference>
<sequence length="837" mass="85900">MSRRHLKTGVLLSIAVWQLSYVQPLAAQVIPDNTLPVGERSLVTGNPNYQIDGGAKRGSNLFHSFQSFSVPTGGSAYFNNATDVQNIFTRVTGSSRTNIDGVIRANGVANLFLLNPNGIVFGAGARLNIGGSFVASTANSINFADSFQYSATSPQTTPLLTVSVPVGLQMGVNPGRIAVQGNGYNLSGTLPVITALVRGNASTGLVVPAGQTLALIGGDIDIQGGVLTAEQGQIELGSVRDGIVNLGKKFTLNYPGIQTFGNIHLSQQALIDTSGSPGGSIQVQGNRVLLLHGSLMLIQNQGEQAAGNLRVNAADSLELSGISSSGQLRGGLNTETIGSGRGADVAVSTRQFAIRDGAGIVTPSYGAGRTGDVTVSADDSAQLIGYVSTLVSNISALAYSSGNVGNITLSTRRLSLLNGAIIGATAGDGSGNAGNVNIDATESVELIGVGSFTVSNVSSSSSLRSTGNGGNVTINTSRLVGRDGGSVTALTLGTGRAGSVTINATESVELSGIGQVPLTDLLVPSQVSSSAQLFSATVFPERRIPNQNSGDVTINTGRLSVTDSAKVDVSHEGTASAGTVRINANSILLDRKGTISAATASGEGGNINLSVRDVLLLSNNSPITASADGTGNGGNIRIKTSSLVAVKNENSDIRANSVNARGGNVIINASGIFGTQFRRQDTASSDITASGVNSALSGTVQLNIEQPDPISGLVELPVTLVDSSNLIATGCPATEGNSFVITGRGGLPPTPEQQLDDDAEWLDRRRLTVSGSPQNSSLEHPLPAWTSQSHSEGSSPMVLVEATRWRTTPTGEIVLFSDPLAPIKQSPSIQLRNCQQR</sequence>
<comment type="caution">
    <text evidence="3">The sequence shown here is derived from an EMBL/GenBank/DDBJ whole genome shotgun (WGS) entry which is preliminary data.</text>
</comment>
<reference evidence="3" key="2">
    <citation type="submission" date="2019-11" db="EMBL/GenBank/DDBJ databases">
        <title>Improved Assembly of Tolypothrix boutellei genome.</title>
        <authorList>
            <person name="Sarangi A.N."/>
            <person name="Mukherjee M."/>
            <person name="Ghosh S."/>
            <person name="Singh D."/>
            <person name="Das A."/>
            <person name="Kant S."/>
            <person name="Prusty A."/>
            <person name="Tripathy S."/>
        </authorList>
    </citation>
    <scope>NUCLEOTIDE SEQUENCE</scope>
    <source>
        <strain evidence="3">VB521301</strain>
    </source>
</reference>
<evidence type="ECO:0000256" key="1">
    <source>
        <dbReference type="SAM" id="MobiDB-lite"/>
    </source>
</evidence>
<dbReference type="Proteomes" id="UP000029738">
    <property type="component" value="Unassembled WGS sequence"/>
</dbReference>
<dbReference type="InterPro" id="IPR011050">
    <property type="entry name" value="Pectin_lyase_fold/virulence"/>
</dbReference>
<keyword evidence="4" id="KW-1185">Reference proteome</keyword>
<dbReference type="Pfam" id="PF05860">
    <property type="entry name" value="TPS"/>
    <property type="match status" value="1"/>
</dbReference>
<dbReference type="Gene3D" id="2.160.20.10">
    <property type="entry name" value="Single-stranded right-handed beta-helix, Pectin lyase-like"/>
    <property type="match status" value="2"/>
</dbReference>
<gene>
    <name evidence="3" type="ORF">DA73_0400035115</name>
</gene>
<dbReference type="OrthoDB" id="502809at2"/>
<dbReference type="SMART" id="SM00912">
    <property type="entry name" value="Haemagg_act"/>
    <property type="match status" value="1"/>
</dbReference>
<protein>
    <submittedName>
        <fullName evidence="3">Filamentous hemagglutinin N-terminal domain-containing protein</fullName>
    </submittedName>
</protein>
<dbReference type="InterPro" id="IPR008638">
    <property type="entry name" value="FhaB/CdiA-like_TPS"/>
</dbReference>
<evidence type="ECO:0000259" key="2">
    <source>
        <dbReference type="SMART" id="SM00912"/>
    </source>
</evidence>
<feature type="region of interest" description="Disordered" evidence="1">
    <location>
        <begin position="770"/>
        <end position="794"/>
    </location>
</feature>
<dbReference type="NCBIfam" id="TIGR01901">
    <property type="entry name" value="adhes_NPXG"/>
    <property type="match status" value="1"/>
</dbReference>
<dbReference type="AlphaFoldDB" id="A0A8S9TDQ5"/>
<proteinExistence type="predicted"/>
<evidence type="ECO:0000313" key="4">
    <source>
        <dbReference type="Proteomes" id="UP000029738"/>
    </source>
</evidence>
<feature type="compositionally biased region" description="Polar residues" evidence="1">
    <location>
        <begin position="785"/>
        <end position="794"/>
    </location>
</feature>
<organism evidence="3 4">
    <name type="scientific">Tolypothrix bouteillei VB521301</name>
    <dbReference type="NCBI Taxonomy" id="1479485"/>
    <lineage>
        <taxon>Bacteria</taxon>
        <taxon>Bacillati</taxon>
        <taxon>Cyanobacteriota</taxon>
        <taxon>Cyanophyceae</taxon>
        <taxon>Nostocales</taxon>
        <taxon>Tolypothrichaceae</taxon>
        <taxon>Tolypothrix</taxon>
    </lineage>
</organism>
<name>A0A8S9TDQ5_9CYAN</name>
<dbReference type="EMBL" id="JHEG04000001">
    <property type="protein sequence ID" value="KAF3890107.1"/>
    <property type="molecule type" value="Genomic_DNA"/>
</dbReference>